<evidence type="ECO:0000256" key="8">
    <source>
        <dbReference type="PIRSR" id="PIRSR000193-1"/>
    </source>
</evidence>
<feature type="domain" description="Pyrroline-5-carboxylate reductase dimerisation" evidence="11">
    <location>
        <begin position="163"/>
        <end position="266"/>
    </location>
</feature>
<dbReference type="STRING" id="1302272.FC96_GL001717"/>
<organism evidence="12 13">
    <name type="scientific">Secundilactobacillus kimchicus JCM 15530</name>
    <dbReference type="NCBI Taxonomy" id="1302272"/>
    <lineage>
        <taxon>Bacteria</taxon>
        <taxon>Bacillati</taxon>
        <taxon>Bacillota</taxon>
        <taxon>Bacilli</taxon>
        <taxon>Lactobacillales</taxon>
        <taxon>Lactobacillaceae</taxon>
        <taxon>Secundilactobacillus</taxon>
    </lineage>
</organism>
<keyword evidence="6" id="KW-0963">Cytoplasm</keyword>
<dbReference type="InterPro" id="IPR029036">
    <property type="entry name" value="P5CR_dimer"/>
</dbReference>
<keyword evidence="6 9" id="KW-0028">Amino-acid biosynthesis</keyword>
<dbReference type="AlphaFoldDB" id="A0A0R1HMH5"/>
<comment type="function">
    <text evidence="5 6">Catalyzes the reduction of 1-pyrroline-5-carboxylate (PCA) to L-proline.</text>
</comment>
<feature type="binding site" evidence="8">
    <location>
        <begin position="70"/>
        <end position="73"/>
    </location>
    <ligand>
        <name>NADP(+)</name>
        <dbReference type="ChEBI" id="CHEBI:58349"/>
    </ligand>
</feature>
<feature type="binding site" evidence="8">
    <location>
        <begin position="8"/>
        <end position="13"/>
    </location>
    <ligand>
        <name>NADP(+)</name>
        <dbReference type="ChEBI" id="CHEBI:58349"/>
    </ligand>
</feature>
<comment type="caution">
    <text evidence="12">The sequence shown here is derived from an EMBL/GenBank/DDBJ whole genome shotgun (WGS) entry which is preliminary data.</text>
</comment>
<dbReference type="Pfam" id="PF14748">
    <property type="entry name" value="P5CR_dimer"/>
    <property type="match status" value="1"/>
</dbReference>
<dbReference type="SUPFAM" id="SSF48179">
    <property type="entry name" value="6-phosphogluconate dehydrogenase C-terminal domain-like"/>
    <property type="match status" value="1"/>
</dbReference>
<protein>
    <recommendedName>
        <fullName evidence="6 7">Pyrroline-5-carboxylate reductase</fullName>
        <shortName evidence="6">P5C reductase</shortName>
        <shortName evidence="6">P5CR</shortName>
        <ecNumber evidence="6 7">1.5.1.2</ecNumber>
    </recommendedName>
    <alternativeName>
        <fullName evidence="6">PCA reductase</fullName>
    </alternativeName>
</protein>
<keyword evidence="4 6" id="KW-0560">Oxidoreductase</keyword>
<dbReference type="GO" id="GO:0055129">
    <property type="term" value="P:L-proline biosynthetic process"/>
    <property type="evidence" value="ECO:0007669"/>
    <property type="project" value="UniProtKB-UniRule"/>
</dbReference>
<reference evidence="12 13" key="1">
    <citation type="journal article" date="2015" name="Genome Announc.">
        <title>Expanding the biotechnology potential of lactobacilli through comparative genomics of 213 strains and associated genera.</title>
        <authorList>
            <person name="Sun Z."/>
            <person name="Harris H.M."/>
            <person name="McCann A."/>
            <person name="Guo C."/>
            <person name="Argimon S."/>
            <person name="Zhang W."/>
            <person name="Yang X."/>
            <person name="Jeffery I.B."/>
            <person name="Cooney J.C."/>
            <person name="Kagawa T.F."/>
            <person name="Liu W."/>
            <person name="Song Y."/>
            <person name="Salvetti E."/>
            <person name="Wrobel A."/>
            <person name="Rasinkangas P."/>
            <person name="Parkhill J."/>
            <person name="Rea M.C."/>
            <person name="O'Sullivan O."/>
            <person name="Ritari J."/>
            <person name="Douillard F.P."/>
            <person name="Paul Ross R."/>
            <person name="Yang R."/>
            <person name="Briner A.E."/>
            <person name="Felis G.E."/>
            <person name="de Vos W.M."/>
            <person name="Barrangou R."/>
            <person name="Klaenhammer T.R."/>
            <person name="Caufield P.W."/>
            <person name="Cui Y."/>
            <person name="Zhang H."/>
            <person name="O'Toole P.W."/>
        </authorList>
    </citation>
    <scope>NUCLEOTIDE SEQUENCE [LARGE SCALE GENOMIC DNA]</scope>
    <source>
        <strain evidence="12 13">JCM 15530</strain>
    </source>
</reference>
<evidence type="ECO:0000256" key="4">
    <source>
        <dbReference type="ARBA" id="ARBA00023002"/>
    </source>
</evidence>
<sequence length="267" mass="28122">MTMTIGFIGVGGMAQAIITGLVKSGQVNAGDIIVHSAHAQSYESFAKKTGTRPATTNRELVQQSDVVVLAVTPNVAKTVLKEVRDDLNAKPHALVSIVAGLALTEMEEIAGYDLPILRTLPNLNVAILEGMTAVHANENLVGDQKQQLISLFEAVGSTTDLPETDFATFSALAGSSPAYVYFFIDSLARAGVKHGLNKQQATQIAAQAVLGSAKMVMQSTEVPFELIDHVSSPGGSTVAGLLAMEENGFMTAVVKGIDATIQRNNEE</sequence>
<evidence type="ECO:0000259" key="11">
    <source>
        <dbReference type="Pfam" id="PF14748"/>
    </source>
</evidence>
<dbReference type="Gene3D" id="3.40.50.720">
    <property type="entry name" value="NAD(P)-binding Rossmann-like Domain"/>
    <property type="match status" value="1"/>
</dbReference>
<proteinExistence type="inferred from homology"/>
<keyword evidence="13" id="KW-1185">Reference proteome</keyword>
<gene>
    <name evidence="6" type="primary">proC</name>
    <name evidence="12" type="ORF">FC96_GL001717</name>
</gene>
<feature type="domain" description="Pyrroline-5-carboxylate reductase catalytic N-terminal" evidence="10">
    <location>
        <begin position="4"/>
        <end position="100"/>
    </location>
</feature>
<comment type="similarity">
    <text evidence="1 6 9">Belongs to the pyrroline-5-carboxylate reductase family.</text>
</comment>
<dbReference type="PATRIC" id="fig|1302272.5.peg.1743"/>
<evidence type="ECO:0000256" key="9">
    <source>
        <dbReference type="RuleBase" id="RU003903"/>
    </source>
</evidence>
<evidence type="ECO:0000256" key="6">
    <source>
        <dbReference type="HAMAP-Rule" id="MF_01925"/>
    </source>
</evidence>
<comment type="subcellular location">
    <subcellularLocation>
        <location evidence="6">Cytoplasm</location>
    </subcellularLocation>
</comment>
<dbReference type="Proteomes" id="UP000050911">
    <property type="component" value="Unassembled WGS sequence"/>
</dbReference>
<dbReference type="UniPathway" id="UPA00098">
    <property type="reaction ID" value="UER00361"/>
</dbReference>
<dbReference type="InterPro" id="IPR000304">
    <property type="entry name" value="Pyrroline-COOH_reductase"/>
</dbReference>
<dbReference type="InterPro" id="IPR028939">
    <property type="entry name" value="P5C_Rdtase_cat_N"/>
</dbReference>
<comment type="pathway">
    <text evidence="6 9">Amino-acid biosynthesis; L-proline biosynthesis; L-proline from L-glutamate 5-semialdehyde: step 1/1.</text>
</comment>
<dbReference type="FunFam" id="1.10.3730.10:FF:000001">
    <property type="entry name" value="Pyrroline-5-carboxylate reductase"/>
    <property type="match status" value="1"/>
</dbReference>
<feature type="binding site" evidence="8">
    <location>
        <position position="36"/>
    </location>
    <ligand>
        <name>NADP(+)</name>
        <dbReference type="ChEBI" id="CHEBI:58349"/>
    </ligand>
</feature>
<dbReference type="GO" id="GO:0005737">
    <property type="term" value="C:cytoplasm"/>
    <property type="evidence" value="ECO:0007669"/>
    <property type="project" value="UniProtKB-SubCell"/>
</dbReference>
<dbReference type="EC" id="1.5.1.2" evidence="6 7"/>
<evidence type="ECO:0000256" key="3">
    <source>
        <dbReference type="ARBA" id="ARBA00022857"/>
    </source>
</evidence>
<evidence type="ECO:0000256" key="5">
    <source>
        <dbReference type="ARBA" id="ARBA00058118"/>
    </source>
</evidence>
<dbReference type="HAMAP" id="MF_01925">
    <property type="entry name" value="P5C_reductase"/>
    <property type="match status" value="1"/>
</dbReference>
<dbReference type="PANTHER" id="PTHR11645:SF0">
    <property type="entry name" value="PYRROLINE-5-CARBOXYLATE REDUCTASE 3"/>
    <property type="match status" value="1"/>
</dbReference>
<dbReference type="PROSITE" id="PS00521">
    <property type="entry name" value="P5CR"/>
    <property type="match status" value="1"/>
</dbReference>
<evidence type="ECO:0000313" key="13">
    <source>
        <dbReference type="Proteomes" id="UP000050911"/>
    </source>
</evidence>
<dbReference type="PANTHER" id="PTHR11645">
    <property type="entry name" value="PYRROLINE-5-CARBOXYLATE REDUCTASE"/>
    <property type="match status" value="1"/>
</dbReference>
<name>A0A0R1HMH5_9LACO</name>
<dbReference type="Gene3D" id="1.10.3730.10">
    <property type="entry name" value="ProC C-terminal domain-like"/>
    <property type="match status" value="1"/>
</dbReference>
<accession>A0A0R1HMH5</accession>
<evidence type="ECO:0000256" key="2">
    <source>
        <dbReference type="ARBA" id="ARBA00022650"/>
    </source>
</evidence>
<comment type="catalytic activity">
    <reaction evidence="6 9">
        <text>L-proline + NADP(+) = (S)-1-pyrroline-5-carboxylate + NADPH + 2 H(+)</text>
        <dbReference type="Rhea" id="RHEA:14109"/>
        <dbReference type="ChEBI" id="CHEBI:15378"/>
        <dbReference type="ChEBI" id="CHEBI:17388"/>
        <dbReference type="ChEBI" id="CHEBI:57783"/>
        <dbReference type="ChEBI" id="CHEBI:58349"/>
        <dbReference type="ChEBI" id="CHEBI:60039"/>
        <dbReference type="EC" id="1.5.1.2"/>
    </reaction>
</comment>
<dbReference type="InterPro" id="IPR053790">
    <property type="entry name" value="P5CR-like_CS"/>
</dbReference>
<evidence type="ECO:0000256" key="7">
    <source>
        <dbReference type="NCBIfam" id="TIGR00112"/>
    </source>
</evidence>
<dbReference type="InterPro" id="IPR008927">
    <property type="entry name" value="6-PGluconate_DH-like_C_sf"/>
</dbReference>
<dbReference type="NCBIfam" id="TIGR00112">
    <property type="entry name" value="proC"/>
    <property type="match status" value="1"/>
</dbReference>
<comment type="catalytic activity">
    <reaction evidence="6">
        <text>L-proline + NAD(+) = (S)-1-pyrroline-5-carboxylate + NADH + 2 H(+)</text>
        <dbReference type="Rhea" id="RHEA:14105"/>
        <dbReference type="ChEBI" id="CHEBI:15378"/>
        <dbReference type="ChEBI" id="CHEBI:17388"/>
        <dbReference type="ChEBI" id="CHEBI:57540"/>
        <dbReference type="ChEBI" id="CHEBI:57945"/>
        <dbReference type="ChEBI" id="CHEBI:60039"/>
        <dbReference type="EC" id="1.5.1.2"/>
    </reaction>
</comment>
<evidence type="ECO:0000259" key="10">
    <source>
        <dbReference type="Pfam" id="PF03807"/>
    </source>
</evidence>
<dbReference type="EMBL" id="AZCX01000004">
    <property type="protein sequence ID" value="KRK47989.1"/>
    <property type="molecule type" value="Genomic_DNA"/>
</dbReference>
<dbReference type="SUPFAM" id="SSF51735">
    <property type="entry name" value="NAD(P)-binding Rossmann-fold domains"/>
    <property type="match status" value="1"/>
</dbReference>
<dbReference type="GO" id="GO:0004735">
    <property type="term" value="F:pyrroline-5-carboxylate reductase activity"/>
    <property type="evidence" value="ECO:0007669"/>
    <property type="project" value="UniProtKB-UniRule"/>
</dbReference>
<feature type="binding site" evidence="8">
    <location>
        <position position="57"/>
    </location>
    <ligand>
        <name>NADPH</name>
        <dbReference type="ChEBI" id="CHEBI:57783"/>
    </ligand>
</feature>
<keyword evidence="3 6" id="KW-0521">NADP</keyword>
<dbReference type="PIRSF" id="PIRSF000193">
    <property type="entry name" value="Pyrrol-5-carb_rd"/>
    <property type="match status" value="1"/>
</dbReference>
<dbReference type="Pfam" id="PF03807">
    <property type="entry name" value="F420_oxidored"/>
    <property type="match status" value="1"/>
</dbReference>
<evidence type="ECO:0000313" key="12">
    <source>
        <dbReference type="EMBL" id="KRK47989.1"/>
    </source>
</evidence>
<dbReference type="InterPro" id="IPR036291">
    <property type="entry name" value="NAD(P)-bd_dom_sf"/>
</dbReference>
<keyword evidence="2 6" id="KW-0641">Proline biosynthesis</keyword>
<evidence type="ECO:0000256" key="1">
    <source>
        <dbReference type="ARBA" id="ARBA00005525"/>
    </source>
</evidence>